<evidence type="ECO:0000256" key="9">
    <source>
        <dbReference type="ARBA" id="ARBA00022516"/>
    </source>
</evidence>
<dbReference type="Pfam" id="PF02611">
    <property type="entry name" value="CDH"/>
    <property type="match status" value="1"/>
</dbReference>
<keyword evidence="16" id="KW-1208">Phospholipid metabolism</keyword>
<comment type="pathway">
    <text evidence="4">Lipid metabolism.</text>
</comment>
<dbReference type="GO" id="GO:0008654">
    <property type="term" value="P:phospholipid biosynthetic process"/>
    <property type="evidence" value="ECO:0007669"/>
    <property type="project" value="UniProtKB-KW"/>
</dbReference>
<evidence type="ECO:0000256" key="19">
    <source>
        <dbReference type="SAM" id="MobiDB-lite"/>
    </source>
</evidence>
<name>A0A7J4ZW11_9BACT</name>
<dbReference type="SUPFAM" id="SSF54197">
    <property type="entry name" value="HIT-like"/>
    <property type="match status" value="1"/>
</dbReference>
<comment type="catalytic activity">
    <reaction evidence="1">
        <text>a CDP-1,2-diacyl-sn-glycerol + H2O = a 1,2-diacyl-sn-glycero-3-phosphate + CMP + 2 H(+)</text>
        <dbReference type="Rhea" id="RHEA:15221"/>
        <dbReference type="ChEBI" id="CHEBI:15377"/>
        <dbReference type="ChEBI" id="CHEBI:15378"/>
        <dbReference type="ChEBI" id="CHEBI:58332"/>
        <dbReference type="ChEBI" id="CHEBI:58608"/>
        <dbReference type="ChEBI" id="CHEBI:60377"/>
        <dbReference type="EC" id="3.6.1.26"/>
    </reaction>
</comment>
<evidence type="ECO:0000256" key="16">
    <source>
        <dbReference type="ARBA" id="ARBA00023264"/>
    </source>
</evidence>
<organism evidence="21 22">
    <name type="scientific">Oryzomonas japonica</name>
    <dbReference type="NCBI Taxonomy" id="2603858"/>
    <lineage>
        <taxon>Bacteria</taxon>
        <taxon>Pseudomonadati</taxon>
        <taxon>Thermodesulfobacteriota</taxon>
        <taxon>Desulfuromonadia</taxon>
        <taxon>Geobacterales</taxon>
        <taxon>Geobacteraceae</taxon>
        <taxon>Oryzomonas</taxon>
    </lineage>
</organism>
<dbReference type="GO" id="GO:0046342">
    <property type="term" value="P:CDP-diacylglycerol catabolic process"/>
    <property type="evidence" value="ECO:0007669"/>
    <property type="project" value="UniProtKB-UniPathway"/>
</dbReference>
<evidence type="ECO:0000256" key="6">
    <source>
        <dbReference type="ARBA" id="ARBA00012375"/>
    </source>
</evidence>
<comment type="caution">
    <text evidence="21">The sequence shown here is derived from an EMBL/GenBank/DDBJ whole genome shotgun (WGS) entry which is preliminary data.</text>
</comment>
<dbReference type="GO" id="GO:0005886">
    <property type="term" value="C:plasma membrane"/>
    <property type="evidence" value="ECO:0007669"/>
    <property type="project" value="UniProtKB-SubCell"/>
</dbReference>
<evidence type="ECO:0000256" key="18">
    <source>
        <dbReference type="ARBA" id="ARBA00032892"/>
    </source>
</evidence>
<dbReference type="UniPathway" id="UPA00609">
    <property type="reaction ID" value="UER00664"/>
</dbReference>
<protein>
    <recommendedName>
        <fullName evidence="7">CDP-diacylglycerol pyrophosphatase</fullName>
        <ecNumber evidence="6">3.6.1.26</ecNumber>
    </recommendedName>
    <alternativeName>
        <fullName evidence="17">CDP-diacylglycerol phosphatidylhydrolase</fullName>
    </alternativeName>
    <alternativeName>
        <fullName evidence="18">CDP-diglyceride hydrolase</fullName>
    </alternativeName>
</protein>
<sequence length="277" mass="29828">MAGPSRMAGEIPEGSGDGDHPVIRSCPVVAGPHTFALSSAVRQPVRGIFSRMVRLRALFAALLLAIGVSTPLPAGAAGDRTVLWNIVTNCLDASGADYCTVCRWPRVDSACSHRSASNGATEVWAESADFVVLRDSKMCGCPEGFVHGLAIPRARVTGVEDPRRPDGIWAFAWAAARKRMGDDPAIALAVNPLAQRGQDQLHVHLLRLHGDAGRLIAQRAKDRVQSLDHVWKVAARRAAAEGLTDYGVLVVAHREGGFMVLVAQDSPEKLYTDWRCR</sequence>
<feature type="region of interest" description="Disordered" evidence="19">
    <location>
        <begin position="1"/>
        <end position="23"/>
    </location>
</feature>
<dbReference type="InterPro" id="IPR003763">
    <property type="entry name" value="CDP-diacylglyc_Pase"/>
</dbReference>
<evidence type="ECO:0000256" key="11">
    <source>
        <dbReference type="ARBA" id="ARBA00022801"/>
    </source>
</evidence>
<evidence type="ECO:0000256" key="1">
    <source>
        <dbReference type="ARBA" id="ARBA00001007"/>
    </source>
</evidence>
<keyword evidence="9" id="KW-0444">Lipid biosynthesis</keyword>
<evidence type="ECO:0000256" key="5">
    <source>
        <dbReference type="ARBA" id="ARBA00006435"/>
    </source>
</evidence>
<comment type="pathway">
    <text evidence="3">Phospholipid metabolism; CDP-diacylglycerol degradation; phosphatidate from CDP-diacylglycerol: step 1/1.</text>
</comment>
<dbReference type="InterPro" id="IPR036265">
    <property type="entry name" value="HIT-like_sf"/>
</dbReference>
<gene>
    <name evidence="21" type="ORF">F6V25_02655</name>
</gene>
<evidence type="ECO:0000256" key="7">
    <source>
        <dbReference type="ARBA" id="ARBA00019608"/>
    </source>
</evidence>
<evidence type="ECO:0000313" key="22">
    <source>
        <dbReference type="Proteomes" id="UP000420562"/>
    </source>
</evidence>
<evidence type="ECO:0000256" key="2">
    <source>
        <dbReference type="ARBA" id="ARBA00004162"/>
    </source>
</evidence>
<reference evidence="21 22" key="1">
    <citation type="submission" date="2019-09" db="EMBL/GenBank/DDBJ databases">
        <title>Geobacter sp. Red96, a novel strain isolated from paddy soil.</title>
        <authorList>
            <person name="Xu Z."/>
            <person name="Masuda Y."/>
            <person name="Itoh H."/>
            <person name="Senoo K."/>
        </authorList>
    </citation>
    <scope>NUCLEOTIDE SEQUENCE [LARGE SCALE GENOMIC DNA]</scope>
    <source>
        <strain evidence="21 22">Red96</strain>
    </source>
</reference>
<keyword evidence="22" id="KW-1185">Reference proteome</keyword>
<dbReference type="GO" id="GO:0008715">
    <property type="term" value="F:CDP-diacylglycerol diphosphatase activity"/>
    <property type="evidence" value="ECO:0007669"/>
    <property type="project" value="UniProtKB-EC"/>
</dbReference>
<evidence type="ECO:0000256" key="10">
    <source>
        <dbReference type="ARBA" id="ARBA00022692"/>
    </source>
</evidence>
<keyword evidence="11" id="KW-0378">Hydrolase</keyword>
<dbReference type="EC" id="3.6.1.26" evidence="6"/>
<proteinExistence type="inferred from homology"/>
<evidence type="ECO:0000256" key="3">
    <source>
        <dbReference type="ARBA" id="ARBA00004927"/>
    </source>
</evidence>
<accession>A0A7J4ZW11</accession>
<keyword evidence="8" id="KW-1003">Cell membrane</keyword>
<evidence type="ECO:0000256" key="8">
    <source>
        <dbReference type="ARBA" id="ARBA00022475"/>
    </source>
</evidence>
<feature type="transmembrane region" description="Helical" evidence="20">
    <location>
        <begin position="55"/>
        <end position="74"/>
    </location>
</feature>
<keyword evidence="15" id="KW-0594">Phospholipid biosynthesis</keyword>
<keyword evidence="13" id="KW-0443">Lipid metabolism</keyword>
<evidence type="ECO:0000256" key="15">
    <source>
        <dbReference type="ARBA" id="ARBA00023209"/>
    </source>
</evidence>
<evidence type="ECO:0000256" key="4">
    <source>
        <dbReference type="ARBA" id="ARBA00005189"/>
    </source>
</evidence>
<comment type="similarity">
    <text evidence="5">Belongs to the Cdh family.</text>
</comment>
<evidence type="ECO:0000256" key="13">
    <source>
        <dbReference type="ARBA" id="ARBA00023098"/>
    </source>
</evidence>
<dbReference type="Proteomes" id="UP000420562">
    <property type="component" value="Unassembled WGS sequence"/>
</dbReference>
<dbReference type="AlphaFoldDB" id="A0A7J4ZW11"/>
<comment type="subcellular location">
    <subcellularLocation>
        <location evidence="2">Cell membrane</location>
        <topology evidence="2">Single-pass membrane protein</topology>
    </subcellularLocation>
</comment>
<dbReference type="EMBL" id="VZQZ01000001">
    <property type="protein sequence ID" value="KAB0667611.1"/>
    <property type="molecule type" value="Genomic_DNA"/>
</dbReference>
<evidence type="ECO:0000256" key="12">
    <source>
        <dbReference type="ARBA" id="ARBA00022989"/>
    </source>
</evidence>
<keyword evidence="12 20" id="KW-1133">Transmembrane helix</keyword>
<evidence type="ECO:0000256" key="17">
    <source>
        <dbReference type="ARBA" id="ARBA00032888"/>
    </source>
</evidence>
<dbReference type="Gene3D" id="3.30.428.30">
    <property type="entry name" value="HIT family - CDH-like"/>
    <property type="match status" value="1"/>
</dbReference>
<keyword evidence="14 20" id="KW-0472">Membrane</keyword>
<evidence type="ECO:0000256" key="20">
    <source>
        <dbReference type="SAM" id="Phobius"/>
    </source>
</evidence>
<evidence type="ECO:0000256" key="14">
    <source>
        <dbReference type="ARBA" id="ARBA00023136"/>
    </source>
</evidence>
<evidence type="ECO:0000313" key="21">
    <source>
        <dbReference type="EMBL" id="KAB0667611.1"/>
    </source>
</evidence>
<keyword evidence="10 20" id="KW-0812">Transmembrane</keyword>